<feature type="compositionally biased region" description="Low complexity" evidence="1">
    <location>
        <begin position="33"/>
        <end position="55"/>
    </location>
</feature>
<evidence type="ECO:0000313" key="2">
    <source>
        <dbReference type="EMBL" id="KAF1746620.1"/>
    </source>
</evidence>
<protein>
    <submittedName>
        <fullName evidence="2">Uncharacterized protein</fullName>
    </submittedName>
</protein>
<dbReference type="Proteomes" id="UP000483820">
    <property type="component" value="Chromosome X"/>
</dbReference>
<accession>A0A6A5FVF9</accession>
<evidence type="ECO:0000256" key="1">
    <source>
        <dbReference type="SAM" id="MobiDB-lite"/>
    </source>
</evidence>
<feature type="region of interest" description="Disordered" evidence="1">
    <location>
        <begin position="33"/>
        <end position="123"/>
    </location>
</feature>
<feature type="compositionally biased region" description="Basic residues" evidence="1">
    <location>
        <begin position="112"/>
        <end position="123"/>
    </location>
</feature>
<dbReference type="CTD" id="9818648"/>
<organism evidence="2 3">
    <name type="scientific">Caenorhabditis remanei</name>
    <name type="common">Caenorhabditis vulgaris</name>
    <dbReference type="NCBI Taxonomy" id="31234"/>
    <lineage>
        <taxon>Eukaryota</taxon>
        <taxon>Metazoa</taxon>
        <taxon>Ecdysozoa</taxon>
        <taxon>Nematoda</taxon>
        <taxon>Chromadorea</taxon>
        <taxon>Rhabditida</taxon>
        <taxon>Rhabditina</taxon>
        <taxon>Rhabditomorpha</taxon>
        <taxon>Rhabditoidea</taxon>
        <taxon>Rhabditidae</taxon>
        <taxon>Peloderinae</taxon>
        <taxon>Caenorhabditis</taxon>
    </lineage>
</organism>
<sequence>MACLTELINSSVAYLCCRSGFKRATSNETPVVAQNGAANGSGNQTQNGTQNGIQNEVSAGTQTITENAAAVQSGDTGEASAAPASSSLNGELPDQKSNGEPGKPAQAGTSTKKVKAPKPKATKRFRVMPVQVSLDIVEPAPSTEPPVQKRLLCFY</sequence>
<proteinExistence type="predicted"/>
<reference evidence="2 3" key="1">
    <citation type="submission" date="2019-12" db="EMBL/GenBank/DDBJ databases">
        <title>Chromosome-level assembly of the Caenorhabditis remanei genome.</title>
        <authorList>
            <person name="Teterina A.A."/>
            <person name="Willis J.H."/>
            <person name="Phillips P.C."/>
        </authorList>
    </citation>
    <scope>NUCLEOTIDE SEQUENCE [LARGE SCALE GENOMIC DNA]</scope>
    <source>
        <strain evidence="2 3">PX506</strain>
        <tissue evidence="2">Whole organism</tissue>
    </source>
</reference>
<evidence type="ECO:0000313" key="3">
    <source>
        <dbReference type="Proteomes" id="UP000483820"/>
    </source>
</evidence>
<dbReference type="GeneID" id="9818648"/>
<name>A0A6A5FVF9_CAERE</name>
<gene>
    <name evidence="2" type="ORF">GCK72_023077</name>
</gene>
<dbReference type="AlphaFoldDB" id="A0A6A5FVF9"/>
<comment type="caution">
    <text evidence="2">The sequence shown here is derived from an EMBL/GenBank/DDBJ whole genome shotgun (WGS) entry which is preliminary data.</text>
</comment>
<dbReference type="KEGG" id="crq:GCK72_023077"/>
<dbReference type="EMBL" id="WUAV01000006">
    <property type="protein sequence ID" value="KAF1746620.1"/>
    <property type="molecule type" value="Genomic_DNA"/>
</dbReference>
<dbReference type="RefSeq" id="XP_003103268.2">
    <property type="nucleotide sequence ID" value="XM_003103220.2"/>
</dbReference>
<feature type="compositionally biased region" description="Polar residues" evidence="1">
    <location>
        <begin position="56"/>
        <end position="66"/>
    </location>
</feature>